<evidence type="ECO:0000256" key="5">
    <source>
        <dbReference type="ARBA" id="ARBA00022989"/>
    </source>
</evidence>
<feature type="transmembrane region" description="Helical" evidence="7">
    <location>
        <begin position="134"/>
        <end position="167"/>
    </location>
</feature>
<proteinExistence type="inferred from homology"/>
<dbReference type="InterPro" id="IPR052923">
    <property type="entry name" value="UPF0718"/>
</dbReference>
<accession>A0A8G2BFY2</accession>
<keyword evidence="6 7" id="KW-0472">Membrane</keyword>
<keyword evidence="3" id="KW-1003">Cell membrane</keyword>
<keyword evidence="9" id="KW-1185">Reference proteome</keyword>
<feature type="transmembrane region" description="Helical" evidence="7">
    <location>
        <begin position="259"/>
        <end position="280"/>
    </location>
</feature>
<dbReference type="AlphaFoldDB" id="A0A8G2BFY2"/>
<dbReference type="EMBL" id="FNBW01000001">
    <property type="protein sequence ID" value="SDF04368.1"/>
    <property type="molecule type" value="Genomic_DNA"/>
</dbReference>
<feature type="transmembrane region" description="Helical" evidence="7">
    <location>
        <begin position="81"/>
        <end position="114"/>
    </location>
</feature>
<keyword evidence="4 7" id="KW-0812">Transmembrane</keyword>
<evidence type="ECO:0000256" key="2">
    <source>
        <dbReference type="ARBA" id="ARBA00006386"/>
    </source>
</evidence>
<evidence type="ECO:0000256" key="7">
    <source>
        <dbReference type="SAM" id="Phobius"/>
    </source>
</evidence>
<comment type="subcellular location">
    <subcellularLocation>
        <location evidence="1">Cell membrane</location>
        <topology evidence="1">Multi-pass membrane protein</topology>
    </subcellularLocation>
</comment>
<sequence>MTTAQKPIRQRGWKPLWIAIAGTAVGLIGLLRPELALGTLNFVLSSFVAVAPLVIPGLLLSAAILASGAGARLSGSLKGNVGVAVLTAAALGTVTPVCGVTVLPLMTGLLAAGVPLAPVMAFWLSSPVTDPAMVAATVAVLGVELAVAKTLAAFLIGLGGGGVVAVLARQPWIAKPLRATLSYPSDCDARIAGTDRTGAVVWRFWQVPARRERFLREVRSMTRLILICLTPAFAAEYLLQRFLAPETFADLLGTDSPWAIPLAVFVGAPAYIDGYAALPLTRSLMDHGMAPGAALAFLVSGGVVSIWGALAIVPVLRIRPFVLYLALGVGGSLAAGYLYAAIA</sequence>
<feature type="transmembrane region" description="Helical" evidence="7">
    <location>
        <begin position="292"/>
        <end position="315"/>
    </location>
</feature>
<dbReference type="InterPro" id="IPR005524">
    <property type="entry name" value="DUF318"/>
</dbReference>
<comment type="caution">
    <text evidence="8">The sequence shown here is derived from an EMBL/GenBank/DDBJ whole genome shotgun (WGS) entry which is preliminary data.</text>
</comment>
<feature type="transmembrane region" description="Helical" evidence="7">
    <location>
        <begin position="43"/>
        <end position="69"/>
    </location>
</feature>
<comment type="similarity">
    <text evidence="2">Belongs to the UPF0718 family.</text>
</comment>
<evidence type="ECO:0000256" key="1">
    <source>
        <dbReference type="ARBA" id="ARBA00004651"/>
    </source>
</evidence>
<dbReference type="Proteomes" id="UP000198615">
    <property type="component" value="Unassembled WGS sequence"/>
</dbReference>
<evidence type="ECO:0000256" key="3">
    <source>
        <dbReference type="ARBA" id="ARBA00022475"/>
    </source>
</evidence>
<feature type="transmembrane region" description="Helical" evidence="7">
    <location>
        <begin position="220"/>
        <end position="239"/>
    </location>
</feature>
<evidence type="ECO:0000256" key="4">
    <source>
        <dbReference type="ARBA" id="ARBA00022692"/>
    </source>
</evidence>
<organism evidence="8 9">
    <name type="scientific">Thalassobaculum litoreum DSM 18839</name>
    <dbReference type="NCBI Taxonomy" id="1123362"/>
    <lineage>
        <taxon>Bacteria</taxon>
        <taxon>Pseudomonadati</taxon>
        <taxon>Pseudomonadota</taxon>
        <taxon>Alphaproteobacteria</taxon>
        <taxon>Rhodospirillales</taxon>
        <taxon>Thalassobaculaceae</taxon>
        <taxon>Thalassobaculum</taxon>
    </lineage>
</organism>
<dbReference type="PANTHER" id="PTHR34184">
    <property type="entry name" value="UPF0718 PROTEIN YCGR"/>
    <property type="match status" value="1"/>
</dbReference>
<evidence type="ECO:0000256" key="6">
    <source>
        <dbReference type="ARBA" id="ARBA00023136"/>
    </source>
</evidence>
<dbReference type="Pfam" id="PF03773">
    <property type="entry name" value="ArsP_1"/>
    <property type="match status" value="1"/>
</dbReference>
<dbReference type="GO" id="GO:0005886">
    <property type="term" value="C:plasma membrane"/>
    <property type="evidence" value="ECO:0007669"/>
    <property type="project" value="UniProtKB-SubCell"/>
</dbReference>
<dbReference type="RefSeq" id="WP_215906006.1">
    <property type="nucleotide sequence ID" value="NZ_FNBW01000001.1"/>
</dbReference>
<evidence type="ECO:0000313" key="9">
    <source>
        <dbReference type="Proteomes" id="UP000198615"/>
    </source>
</evidence>
<gene>
    <name evidence="8" type="ORF">SAMN05660686_00015</name>
</gene>
<reference evidence="8 9" key="1">
    <citation type="submission" date="2016-10" db="EMBL/GenBank/DDBJ databases">
        <authorList>
            <person name="Varghese N."/>
            <person name="Submissions S."/>
        </authorList>
    </citation>
    <scope>NUCLEOTIDE SEQUENCE [LARGE SCALE GENOMIC DNA]</scope>
    <source>
        <strain evidence="8 9">DSM 18839</strain>
    </source>
</reference>
<evidence type="ECO:0000313" key="8">
    <source>
        <dbReference type="EMBL" id="SDF04368.1"/>
    </source>
</evidence>
<feature type="transmembrane region" description="Helical" evidence="7">
    <location>
        <begin position="321"/>
        <end position="342"/>
    </location>
</feature>
<keyword evidence="5 7" id="KW-1133">Transmembrane helix</keyword>
<feature type="transmembrane region" description="Helical" evidence="7">
    <location>
        <begin position="12"/>
        <end position="31"/>
    </location>
</feature>
<name>A0A8G2BFY2_9PROT</name>
<dbReference type="PANTHER" id="PTHR34184:SF4">
    <property type="entry name" value="UPF0718 PROTEIN YCGR"/>
    <property type="match status" value="1"/>
</dbReference>
<evidence type="ECO:0008006" key="10">
    <source>
        <dbReference type="Google" id="ProtNLM"/>
    </source>
</evidence>
<protein>
    <recommendedName>
        <fullName evidence="10">Permease</fullName>
    </recommendedName>
</protein>